<keyword evidence="1" id="KW-0472">Membrane</keyword>
<proteinExistence type="predicted"/>
<name>A0A2W4VYS8_9CYAN</name>
<evidence type="ECO:0000313" key="2">
    <source>
        <dbReference type="EMBL" id="PZO11968.1"/>
    </source>
</evidence>
<accession>A0A2W4VYS8</accession>
<evidence type="ECO:0000313" key="3">
    <source>
        <dbReference type="Proteomes" id="UP000249354"/>
    </source>
</evidence>
<feature type="transmembrane region" description="Helical" evidence="1">
    <location>
        <begin position="60"/>
        <end position="83"/>
    </location>
</feature>
<keyword evidence="1" id="KW-1133">Transmembrane helix</keyword>
<keyword evidence="1" id="KW-0812">Transmembrane</keyword>
<comment type="caution">
    <text evidence="2">The sequence shown here is derived from an EMBL/GenBank/DDBJ whole genome shotgun (WGS) entry which is preliminary data.</text>
</comment>
<sequence length="179" mass="20815">MSISFEWNPESMLFEQASNLAKSRGETIESVIDQAVAIYLRSQSLEIQDFSSQNTSTRKLSYMLATLLGIGLLAQCAMITKLYKEDQALRKRLSRYGGIASKESFLLELDEDIRSRETYVSKLLEEEKVAEIRWEAVRTKNQDLDEKNHLESLGYYEPMYDFHVSKDYKMRFDQISRLA</sequence>
<dbReference type="EMBL" id="QBMC01000164">
    <property type="protein sequence ID" value="PZO11968.1"/>
    <property type="molecule type" value="Genomic_DNA"/>
</dbReference>
<dbReference type="AlphaFoldDB" id="A0A2W4VYS8"/>
<dbReference type="Proteomes" id="UP000249354">
    <property type="component" value="Unassembled WGS sequence"/>
</dbReference>
<organism evidence="2 3">
    <name type="scientific">Leptolyngbya foveolarum</name>
    <dbReference type="NCBI Taxonomy" id="47253"/>
    <lineage>
        <taxon>Bacteria</taxon>
        <taxon>Bacillati</taxon>
        <taxon>Cyanobacteriota</taxon>
        <taxon>Cyanophyceae</taxon>
        <taxon>Leptolyngbyales</taxon>
        <taxon>Leptolyngbyaceae</taxon>
        <taxon>Leptolyngbya group</taxon>
        <taxon>Leptolyngbya</taxon>
    </lineage>
</organism>
<evidence type="ECO:0000256" key="1">
    <source>
        <dbReference type="SAM" id="Phobius"/>
    </source>
</evidence>
<reference evidence="3" key="1">
    <citation type="submission" date="2018-04" db="EMBL/GenBank/DDBJ databases">
        <authorList>
            <person name="Cornet L."/>
        </authorList>
    </citation>
    <scope>NUCLEOTIDE SEQUENCE [LARGE SCALE GENOMIC DNA]</scope>
</reference>
<gene>
    <name evidence="2" type="ORF">DCF25_18485</name>
</gene>
<protein>
    <submittedName>
        <fullName evidence="2">Uncharacterized protein</fullName>
    </submittedName>
</protein>
<reference evidence="2 3" key="2">
    <citation type="submission" date="2018-06" db="EMBL/GenBank/DDBJ databases">
        <title>Metagenomic assembly of (sub)arctic Cyanobacteria and their associated microbiome from non-axenic cultures.</title>
        <authorList>
            <person name="Baurain D."/>
        </authorList>
    </citation>
    <scope>NUCLEOTIDE SEQUENCE [LARGE SCALE GENOMIC DNA]</scope>
    <source>
        <strain evidence="2">ULC129bin1</strain>
    </source>
</reference>